<dbReference type="GO" id="GO:0032182">
    <property type="term" value="F:ubiquitin-like protein binding"/>
    <property type="evidence" value="ECO:0007669"/>
    <property type="project" value="TreeGrafter"/>
</dbReference>
<reference evidence="3" key="1">
    <citation type="journal article" date="2019" name="Sci. Rep.">
        <title>Draft genome of Tanacetum cinerariifolium, the natural source of mosquito coil.</title>
        <authorList>
            <person name="Yamashiro T."/>
            <person name="Shiraishi A."/>
            <person name="Satake H."/>
            <person name="Nakayama K."/>
        </authorList>
    </citation>
    <scope>NUCLEOTIDE SEQUENCE</scope>
</reference>
<organism evidence="3">
    <name type="scientific">Tanacetum cinerariifolium</name>
    <name type="common">Dalmatian daisy</name>
    <name type="synonym">Chrysanthemum cinerariifolium</name>
    <dbReference type="NCBI Taxonomy" id="118510"/>
    <lineage>
        <taxon>Eukaryota</taxon>
        <taxon>Viridiplantae</taxon>
        <taxon>Streptophyta</taxon>
        <taxon>Embryophyta</taxon>
        <taxon>Tracheophyta</taxon>
        <taxon>Spermatophyta</taxon>
        <taxon>Magnoliopsida</taxon>
        <taxon>eudicotyledons</taxon>
        <taxon>Gunneridae</taxon>
        <taxon>Pentapetalae</taxon>
        <taxon>asterids</taxon>
        <taxon>campanulids</taxon>
        <taxon>Asterales</taxon>
        <taxon>Asteraceae</taxon>
        <taxon>Asteroideae</taxon>
        <taxon>Anthemideae</taxon>
        <taxon>Anthemidinae</taxon>
        <taxon>Tanacetum</taxon>
    </lineage>
</organism>
<dbReference type="PANTHER" id="PTHR12281:SF31">
    <property type="entry name" value="DCN1-LIKE PROTEIN 3"/>
    <property type="match status" value="1"/>
</dbReference>
<feature type="domain" description="DCUN1" evidence="2">
    <location>
        <begin position="1"/>
        <end position="178"/>
    </location>
</feature>
<gene>
    <name evidence="3" type="ORF">Tci_016809</name>
</gene>
<name>A0A6L2K611_TANCI</name>
<dbReference type="FunFam" id="1.10.238.200:FF:000006">
    <property type="entry name" value="Defective in cullin neddylation protein"/>
    <property type="match status" value="1"/>
</dbReference>
<proteinExistence type="predicted"/>
<protein>
    <recommendedName>
        <fullName evidence="1">Defective in cullin neddylation protein</fullName>
    </recommendedName>
</protein>
<dbReference type="Gene3D" id="1.10.238.200">
    <property type="entry name" value="Cullin, PONY binding domain"/>
    <property type="match status" value="1"/>
</dbReference>
<evidence type="ECO:0000259" key="2">
    <source>
        <dbReference type="PROSITE" id="PS51229"/>
    </source>
</evidence>
<dbReference type="AlphaFoldDB" id="A0A6L2K611"/>
<dbReference type="GO" id="GO:0031624">
    <property type="term" value="F:ubiquitin conjugating enzyme binding"/>
    <property type="evidence" value="ECO:0007669"/>
    <property type="project" value="TreeGrafter"/>
</dbReference>
<dbReference type="PROSITE" id="PS51229">
    <property type="entry name" value="DCUN1"/>
    <property type="match status" value="1"/>
</dbReference>
<dbReference type="InterPro" id="IPR042460">
    <property type="entry name" value="DCN1-like_PONY"/>
</dbReference>
<dbReference type="InterPro" id="IPR005176">
    <property type="entry name" value="PONY_dom"/>
</dbReference>
<evidence type="ECO:0000256" key="1">
    <source>
        <dbReference type="RuleBase" id="RU410713"/>
    </source>
</evidence>
<dbReference type="GO" id="GO:0097602">
    <property type="term" value="F:cullin family protein binding"/>
    <property type="evidence" value="ECO:0007669"/>
    <property type="project" value="TreeGrafter"/>
</dbReference>
<dbReference type="EMBL" id="BKCJ010001899">
    <property type="protein sequence ID" value="GEU44831.1"/>
    <property type="molecule type" value="Genomic_DNA"/>
</dbReference>
<dbReference type="InterPro" id="IPR014764">
    <property type="entry name" value="DCN-prot"/>
</dbReference>
<dbReference type="PANTHER" id="PTHR12281">
    <property type="entry name" value="RP42 RELATED"/>
    <property type="match status" value="1"/>
</dbReference>
<comment type="caution">
    <text evidence="3">The sequence shown here is derived from an EMBL/GenBank/DDBJ whole genome shotgun (WGS) entry which is preliminary data.</text>
</comment>
<comment type="function">
    <text evidence="1">Neddylation of cullins play an essential role in the regulation of SCF-type complexes activity.</text>
</comment>
<sequence length="327" mass="37901">MNSTNRLDIFEIYRRYCEITLEAYSLGEDGYRPANESKKAKVYRDALSQLLQLVESTVDKSTPILEELPVLMSRLDLVADSSQFSRFYNFVFFICREDGQRSITVSRAIMAWKLVLSGRFRLLNQWCNFIEKNQRHNISEDTWRQVLAFSRCVHENLEGYDPEGAWPVLIDEFVEHMYRINGSQVGRILCCNCDDSETQPIDDPLPGLKIFPGVKRKFSEDLQDQEFTYINTIMNAKRRHTDLADTLVNREGYPPSNPTYDCTETVKQNNPTGTTKPPSAVEGSLSKGFAELFSSMSCLQFDRETRVPFTILNLKRYAHYIRLHIRL</sequence>
<dbReference type="Pfam" id="PF03556">
    <property type="entry name" value="Cullin_binding"/>
    <property type="match status" value="1"/>
</dbReference>
<accession>A0A6L2K611</accession>
<evidence type="ECO:0000313" key="3">
    <source>
        <dbReference type="EMBL" id="GEU44831.1"/>
    </source>
</evidence>
<dbReference type="GO" id="GO:0045116">
    <property type="term" value="P:protein neddylation"/>
    <property type="evidence" value="ECO:0007669"/>
    <property type="project" value="TreeGrafter"/>
</dbReference>
<dbReference type="GO" id="GO:0000151">
    <property type="term" value="C:ubiquitin ligase complex"/>
    <property type="evidence" value="ECO:0007669"/>
    <property type="project" value="TreeGrafter"/>
</dbReference>